<dbReference type="AlphaFoldDB" id="A0A3P3WD93"/>
<keyword evidence="9" id="KW-1185">Reference proteome</keyword>
<comment type="caution">
    <text evidence="8">The sequence shown here is derived from an EMBL/GenBank/DDBJ whole genome shotgun (WGS) entry which is preliminary data.</text>
</comment>
<sequence length="75" mass="8152">MNKINMTQILNGLTNSVVYSLVGIVILLIAYLIVEKLTPENSWKEIVENKNIALAIVFAAFIIGISIIISAALHG</sequence>
<evidence type="ECO:0000256" key="4">
    <source>
        <dbReference type="ARBA" id="ARBA00022692"/>
    </source>
</evidence>
<keyword evidence="5 7" id="KW-1133">Transmembrane helix</keyword>
<name>A0A3P3WD93_9FLAO</name>
<evidence type="ECO:0000256" key="2">
    <source>
        <dbReference type="ARBA" id="ARBA00005779"/>
    </source>
</evidence>
<evidence type="ECO:0000256" key="3">
    <source>
        <dbReference type="ARBA" id="ARBA00022475"/>
    </source>
</evidence>
<reference evidence="8 9" key="1">
    <citation type="submission" date="2018-11" db="EMBL/GenBank/DDBJ databases">
        <title>Flavobacterium sp. nov., YIM 102701-2 draft genome.</title>
        <authorList>
            <person name="Li G."/>
            <person name="Jiang Y."/>
        </authorList>
    </citation>
    <scope>NUCLEOTIDE SEQUENCE [LARGE SCALE GENOMIC DNA]</scope>
    <source>
        <strain evidence="8 9">YIM 102701-2</strain>
    </source>
</reference>
<dbReference type="InterPro" id="IPR007140">
    <property type="entry name" value="DUF350"/>
</dbReference>
<dbReference type="Proteomes" id="UP000275719">
    <property type="component" value="Unassembled WGS sequence"/>
</dbReference>
<organism evidence="8 9">
    <name type="scientific">Paenimyroides tangerinum</name>
    <dbReference type="NCBI Taxonomy" id="2488728"/>
    <lineage>
        <taxon>Bacteria</taxon>
        <taxon>Pseudomonadati</taxon>
        <taxon>Bacteroidota</taxon>
        <taxon>Flavobacteriia</taxon>
        <taxon>Flavobacteriales</taxon>
        <taxon>Flavobacteriaceae</taxon>
        <taxon>Paenimyroides</taxon>
    </lineage>
</organism>
<accession>A0A3P3WD93</accession>
<comment type="similarity">
    <text evidence="2">Belongs to the UPF0719 family.</text>
</comment>
<evidence type="ECO:0000256" key="5">
    <source>
        <dbReference type="ARBA" id="ARBA00022989"/>
    </source>
</evidence>
<dbReference type="OrthoDB" id="200249at2"/>
<evidence type="ECO:0000313" key="9">
    <source>
        <dbReference type="Proteomes" id="UP000275719"/>
    </source>
</evidence>
<evidence type="ECO:0000313" key="8">
    <source>
        <dbReference type="EMBL" id="RRJ92337.1"/>
    </source>
</evidence>
<keyword evidence="4 7" id="KW-0812">Transmembrane</keyword>
<feature type="transmembrane region" description="Helical" evidence="7">
    <location>
        <begin position="52"/>
        <end position="73"/>
    </location>
</feature>
<protein>
    <submittedName>
        <fullName evidence="8">DUF350 domain-containing protein</fullName>
    </submittedName>
</protein>
<dbReference type="EMBL" id="RQVQ01000006">
    <property type="protein sequence ID" value="RRJ92337.1"/>
    <property type="molecule type" value="Genomic_DNA"/>
</dbReference>
<dbReference type="Pfam" id="PF03994">
    <property type="entry name" value="DUF350"/>
    <property type="match status" value="1"/>
</dbReference>
<feature type="transmembrane region" description="Helical" evidence="7">
    <location>
        <begin position="12"/>
        <end position="32"/>
    </location>
</feature>
<keyword evidence="3" id="KW-1003">Cell membrane</keyword>
<evidence type="ECO:0000256" key="6">
    <source>
        <dbReference type="ARBA" id="ARBA00023136"/>
    </source>
</evidence>
<evidence type="ECO:0000256" key="7">
    <source>
        <dbReference type="SAM" id="Phobius"/>
    </source>
</evidence>
<gene>
    <name evidence="8" type="ORF">EG240_03670</name>
</gene>
<evidence type="ECO:0000256" key="1">
    <source>
        <dbReference type="ARBA" id="ARBA00004651"/>
    </source>
</evidence>
<dbReference type="GO" id="GO:0005886">
    <property type="term" value="C:plasma membrane"/>
    <property type="evidence" value="ECO:0007669"/>
    <property type="project" value="UniProtKB-SubCell"/>
</dbReference>
<comment type="subcellular location">
    <subcellularLocation>
        <location evidence="1">Cell membrane</location>
        <topology evidence="1">Multi-pass membrane protein</topology>
    </subcellularLocation>
</comment>
<proteinExistence type="inferred from homology"/>
<keyword evidence="6 7" id="KW-0472">Membrane</keyword>